<feature type="coiled-coil region" evidence="1">
    <location>
        <begin position="382"/>
        <end position="412"/>
    </location>
</feature>
<dbReference type="PANTHER" id="PTHR10587">
    <property type="entry name" value="GLYCOSYL TRANSFERASE-RELATED"/>
    <property type="match status" value="1"/>
</dbReference>
<keyword evidence="1" id="KW-0175">Coiled coil</keyword>
<dbReference type="PROSITE" id="PS51677">
    <property type="entry name" value="NODB"/>
    <property type="match status" value="1"/>
</dbReference>
<dbReference type="SUPFAM" id="SSF88713">
    <property type="entry name" value="Glycoside hydrolase/deacetylase"/>
    <property type="match status" value="1"/>
</dbReference>
<feature type="compositionally biased region" description="Basic and acidic residues" evidence="2">
    <location>
        <begin position="504"/>
        <end position="530"/>
    </location>
</feature>
<evidence type="ECO:0000313" key="7">
    <source>
        <dbReference type="Proteomes" id="UP001152797"/>
    </source>
</evidence>
<keyword evidence="3" id="KW-0732">Signal</keyword>
<dbReference type="OrthoDB" id="407355at2759"/>
<feature type="compositionally biased region" description="Basic and acidic residues" evidence="2">
    <location>
        <begin position="322"/>
        <end position="334"/>
    </location>
</feature>
<dbReference type="AlphaFoldDB" id="A0A9P1CBV3"/>
<organism evidence="5">
    <name type="scientific">Cladocopium goreaui</name>
    <dbReference type="NCBI Taxonomy" id="2562237"/>
    <lineage>
        <taxon>Eukaryota</taxon>
        <taxon>Sar</taxon>
        <taxon>Alveolata</taxon>
        <taxon>Dinophyceae</taxon>
        <taxon>Suessiales</taxon>
        <taxon>Symbiodiniaceae</taxon>
        <taxon>Cladocopium</taxon>
    </lineage>
</organism>
<evidence type="ECO:0000256" key="1">
    <source>
        <dbReference type="SAM" id="Coils"/>
    </source>
</evidence>
<feature type="region of interest" description="Disordered" evidence="2">
    <location>
        <begin position="270"/>
        <end position="341"/>
    </location>
</feature>
<evidence type="ECO:0000313" key="5">
    <source>
        <dbReference type="EMBL" id="CAI3988302.1"/>
    </source>
</evidence>
<dbReference type="EMBL" id="CAMXCT020001252">
    <property type="protein sequence ID" value="CAL1141677.1"/>
    <property type="molecule type" value="Genomic_DNA"/>
</dbReference>
<dbReference type="InterPro" id="IPR050248">
    <property type="entry name" value="Polysacc_deacetylase_ArnD"/>
</dbReference>
<feature type="domain" description="NodB homology" evidence="4">
    <location>
        <begin position="50"/>
        <end position="257"/>
    </location>
</feature>
<protein>
    <submittedName>
        <fullName evidence="6">Peptidoglycan-N-acetylglucosamine deacetylase BC_3618 (Peptidoglycan GlcNAc deacetylase)</fullName>
    </submittedName>
</protein>
<reference evidence="6 7" key="2">
    <citation type="submission" date="2024-05" db="EMBL/GenBank/DDBJ databases">
        <authorList>
            <person name="Chen Y."/>
            <person name="Shah S."/>
            <person name="Dougan E. K."/>
            <person name="Thang M."/>
            <person name="Chan C."/>
        </authorList>
    </citation>
    <scope>NUCLEOTIDE SEQUENCE [LARGE SCALE GENOMIC DNA]</scope>
</reference>
<feature type="signal peptide" evidence="3">
    <location>
        <begin position="1"/>
        <end position="23"/>
    </location>
</feature>
<name>A0A9P1CBV3_9DINO</name>
<dbReference type="Gene3D" id="3.20.20.370">
    <property type="entry name" value="Glycoside hydrolase/deacetylase"/>
    <property type="match status" value="1"/>
</dbReference>
<sequence length="547" mass="61627">MRRSGTLWILGLMLALLLEQSYFLHDWFLDLAPHLGCPPDVVWRRSLRRPLAALTIDDVPLLNSPSTLEAILDVLKENQVHATLMIMSGFDVAVEHGGASPELRKRYRELLKRAVTEGHELGNHLQFDRPAIAMAADDFDRAFDHCDRLISELSGGAWKKSSYHWFRPASALWNKHMLRRAREKGYRTAIASCYPHDVASVTRFVNSLYLRCRVRPGAIIVVHDRWHTAETLRKALPGILKSGDSVQLLVKLGIFTVLVLPRCRNSQTGWTYGNQEEISDGPWHYQGSAKSPRRNTHKSPARPAKQTKPKQNPGRRVPPAEPHWEPDRPSKDESTASSTTVSAAEMHLKEILNAVSQMDQPLTADMQKAISNAQKLAAIDPAKQLQSAASRLRSAREQLAKARTARQNMHESWAKFISEAVVRWNKHIEDFEVKDAEHVAAIQTVMEKYQSAKNEVEASKEAVAASDLTTEDSIEVNDDELMADNTPGIQDDLRSMVNTLERIRERQSEMTDDKLAKKPRIEKSDEKDVEIIGSQSMQPFGKGGKQT</sequence>
<evidence type="ECO:0000259" key="4">
    <source>
        <dbReference type="PROSITE" id="PS51677"/>
    </source>
</evidence>
<dbReference type="Proteomes" id="UP001152797">
    <property type="component" value="Unassembled WGS sequence"/>
</dbReference>
<evidence type="ECO:0000313" key="6">
    <source>
        <dbReference type="EMBL" id="CAL4775614.1"/>
    </source>
</evidence>
<keyword evidence="7" id="KW-1185">Reference proteome</keyword>
<dbReference type="InterPro" id="IPR002509">
    <property type="entry name" value="NODB_dom"/>
</dbReference>
<feature type="region of interest" description="Disordered" evidence="2">
    <location>
        <begin position="504"/>
        <end position="547"/>
    </location>
</feature>
<comment type="caution">
    <text evidence="5">The sequence shown here is derived from an EMBL/GenBank/DDBJ whole genome shotgun (WGS) entry which is preliminary data.</text>
</comment>
<proteinExistence type="predicted"/>
<dbReference type="Pfam" id="PF01522">
    <property type="entry name" value="Polysacc_deac_1"/>
    <property type="match status" value="1"/>
</dbReference>
<dbReference type="InterPro" id="IPR011330">
    <property type="entry name" value="Glyco_hydro/deAcase_b/a-brl"/>
</dbReference>
<dbReference type="EMBL" id="CAMXCT030001252">
    <property type="protein sequence ID" value="CAL4775614.1"/>
    <property type="molecule type" value="Genomic_DNA"/>
</dbReference>
<dbReference type="PANTHER" id="PTHR10587:SF137">
    <property type="entry name" value="4-DEOXY-4-FORMAMIDO-L-ARABINOSE-PHOSPHOUNDECAPRENOL DEFORMYLASE ARND-RELATED"/>
    <property type="match status" value="1"/>
</dbReference>
<gene>
    <name evidence="5" type="ORF">C1SCF055_LOCUS15497</name>
</gene>
<evidence type="ECO:0000256" key="3">
    <source>
        <dbReference type="SAM" id="SignalP"/>
    </source>
</evidence>
<feature type="chain" id="PRO_5043270268" evidence="3">
    <location>
        <begin position="24"/>
        <end position="547"/>
    </location>
</feature>
<dbReference type="GO" id="GO:0004099">
    <property type="term" value="F:chitin deacetylase activity"/>
    <property type="evidence" value="ECO:0007669"/>
    <property type="project" value="UniProtKB-ARBA"/>
</dbReference>
<accession>A0A9P1CBV3</accession>
<dbReference type="GO" id="GO:0005975">
    <property type="term" value="P:carbohydrate metabolic process"/>
    <property type="evidence" value="ECO:0007669"/>
    <property type="project" value="InterPro"/>
</dbReference>
<reference evidence="5" key="1">
    <citation type="submission" date="2022-10" db="EMBL/GenBank/DDBJ databases">
        <authorList>
            <person name="Chen Y."/>
            <person name="Dougan E. K."/>
            <person name="Chan C."/>
            <person name="Rhodes N."/>
            <person name="Thang M."/>
        </authorList>
    </citation>
    <scope>NUCLEOTIDE SEQUENCE</scope>
</reference>
<feature type="compositionally biased region" description="Basic residues" evidence="2">
    <location>
        <begin position="291"/>
        <end position="308"/>
    </location>
</feature>
<evidence type="ECO:0000256" key="2">
    <source>
        <dbReference type="SAM" id="MobiDB-lite"/>
    </source>
</evidence>
<dbReference type="EMBL" id="CAMXCT010001252">
    <property type="protein sequence ID" value="CAI3988302.1"/>
    <property type="molecule type" value="Genomic_DNA"/>
</dbReference>